<dbReference type="PANTHER" id="PTHR24351">
    <property type="entry name" value="RIBOSOMAL PROTEIN S6 KINASE"/>
    <property type="match status" value="1"/>
</dbReference>
<feature type="binding site" evidence="14">
    <location>
        <begin position="46"/>
        <end position="54"/>
    </location>
    <ligand>
        <name>ATP</name>
        <dbReference type="ChEBI" id="CHEBI:30616"/>
    </ligand>
</feature>
<dbReference type="GO" id="GO:0000287">
    <property type="term" value="F:magnesium ion binding"/>
    <property type="evidence" value="ECO:0007669"/>
    <property type="project" value="InterPro"/>
</dbReference>
<evidence type="ECO:0000256" key="6">
    <source>
        <dbReference type="ARBA" id="ARBA00022679"/>
    </source>
</evidence>
<evidence type="ECO:0000259" key="17">
    <source>
        <dbReference type="PROSITE" id="PS51285"/>
    </source>
</evidence>
<dbReference type="InterPro" id="IPR041906">
    <property type="entry name" value="RSK_N"/>
</dbReference>
<dbReference type="SUPFAM" id="SSF56112">
    <property type="entry name" value="Protein kinase-like (PK-like)"/>
    <property type="match status" value="2"/>
</dbReference>
<dbReference type="InterPro" id="IPR017892">
    <property type="entry name" value="Pkinase_C"/>
</dbReference>
<dbReference type="PROSITE" id="PS00107">
    <property type="entry name" value="PROTEIN_KINASE_ATP"/>
    <property type="match status" value="1"/>
</dbReference>
<dbReference type="Proteomes" id="UP000018467">
    <property type="component" value="Unassembled WGS sequence"/>
</dbReference>
<dbReference type="PROSITE" id="PS00108">
    <property type="entry name" value="PROTEIN_KINASE_ST"/>
    <property type="match status" value="2"/>
</dbReference>
<feature type="active site" description="Proton acceptor" evidence="13">
    <location>
        <position position="165"/>
    </location>
</feature>
<dbReference type="Ensembl" id="ENSAMXT00000044579.1">
    <property type="protein sequence ID" value="ENSAMXP00000032645.1"/>
    <property type="gene ID" value="ENSAMXG00000031839.1"/>
</dbReference>
<evidence type="ECO:0000313" key="18">
    <source>
        <dbReference type="Ensembl" id="ENSAMXP00000032645.1"/>
    </source>
</evidence>
<dbReference type="InterPro" id="IPR016239">
    <property type="entry name" value="Ribosomal_S6_kinase_II"/>
</dbReference>
<dbReference type="Pfam" id="PF00433">
    <property type="entry name" value="Pkinase_C"/>
    <property type="match status" value="1"/>
</dbReference>
<evidence type="ECO:0000256" key="15">
    <source>
        <dbReference type="PROSITE-ProRule" id="PRU10141"/>
    </source>
</evidence>
<keyword evidence="4" id="KW-0723">Serine/threonine-protein kinase</keyword>
<dbReference type="GO" id="GO:0106310">
    <property type="term" value="F:protein serine kinase activity"/>
    <property type="evidence" value="ECO:0007669"/>
    <property type="project" value="RHEA"/>
</dbReference>
<evidence type="ECO:0000256" key="3">
    <source>
        <dbReference type="ARBA" id="ARBA00012513"/>
    </source>
</evidence>
<evidence type="ECO:0000313" key="19">
    <source>
        <dbReference type="Proteomes" id="UP000018467"/>
    </source>
</evidence>
<dbReference type="GeneTree" id="ENSGT00940000159314"/>
<evidence type="ECO:0000256" key="4">
    <source>
        <dbReference type="ARBA" id="ARBA00022527"/>
    </source>
</evidence>
<dbReference type="InterPro" id="IPR000961">
    <property type="entry name" value="AGC-kinase_C"/>
</dbReference>
<dbReference type="GO" id="GO:0035556">
    <property type="term" value="P:intracellular signal transduction"/>
    <property type="evidence" value="ECO:0007669"/>
    <property type="project" value="InterPro"/>
</dbReference>
<dbReference type="InterPro" id="IPR017441">
    <property type="entry name" value="Protein_kinase_ATP_BS"/>
</dbReference>
<keyword evidence="9" id="KW-0418">Kinase</keyword>
<dbReference type="SMART" id="SM00133">
    <property type="entry name" value="S_TK_X"/>
    <property type="match status" value="1"/>
</dbReference>
<evidence type="ECO:0000256" key="7">
    <source>
        <dbReference type="ARBA" id="ARBA00022737"/>
    </source>
</evidence>
<keyword evidence="7" id="KW-0677">Repeat</keyword>
<feature type="domain" description="AGC-kinase C-terminal" evidence="17">
    <location>
        <begin position="300"/>
        <end position="369"/>
    </location>
</feature>
<dbReference type="FunFam" id="1.10.510.10:FF:000041">
    <property type="entry name" value="Ribosomal protein S6 kinase"/>
    <property type="match status" value="1"/>
</dbReference>
<evidence type="ECO:0000256" key="1">
    <source>
        <dbReference type="ARBA" id="ARBA00001946"/>
    </source>
</evidence>
<evidence type="ECO:0000256" key="5">
    <source>
        <dbReference type="ARBA" id="ARBA00022553"/>
    </source>
</evidence>
<evidence type="ECO:0000256" key="11">
    <source>
        <dbReference type="ARBA" id="ARBA00047899"/>
    </source>
</evidence>
<dbReference type="Pfam" id="PF00069">
    <property type="entry name" value="Pkinase"/>
    <property type="match status" value="2"/>
</dbReference>
<dbReference type="Gene3D" id="1.10.510.10">
    <property type="entry name" value="Transferase(Phosphotransferase) domain 1"/>
    <property type="match status" value="2"/>
</dbReference>
<evidence type="ECO:0000256" key="13">
    <source>
        <dbReference type="PIRSR" id="PIRSR000606-50"/>
    </source>
</evidence>
<dbReference type="InterPro" id="IPR000719">
    <property type="entry name" value="Prot_kinase_dom"/>
</dbReference>
<comment type="similarity">
    <text evidence="2">Belongs to the protein kinase superfamily. AGC Ser/Thr protein kinase family. S6 kinase subfamily.</text>
</comment>
<dbReference type="EC" id="2.7.11.1" evidence="3"/>
<dbReference type="PROSITE" id="PS51285">
    <property type="entry name" value="AGC_KINASE_CTER"/>
    <property type="match status" value="1"/>
</dbReference>
<protein>
    <recommendedName>
        <fullName evidence="3">non-specific serine/threonine protein kinase</fullName>
        <ecNumber evidence="3">2.7.11.1</ecNumber>
    </recommendedName>
</protein>
<comment type="catalytic activity">
    <reaction evidence="12">
        <text>L-seryl-[protein] + ATP = O-phospho-L-seryl-[protein] + ADP + H(+)</text>
        <dbReference type="Rhea" id="RHEA:17989"/>
        <dbReference type="Rhea" id="RHEA-COMP:9863"/>
        <dbReference type="Rhea" id="RHEA-COMP:11604"/>
        <dbReference type="ChEBI" id="CHEBI:15378"/>
        <dbReference type="ChEBI" id="CHEBI:29999"/>
        <dbReference type="ChEBI" id="CHEBI:30616"/>
        <dbReference type="ChEBI" id="CHEBI:83421"/>
        <dbReference type="ChEBI" id="CHEBI:456216"/>
        <dbReference type="EC" id="2.7.11.1"/>
    </reaction>
</comment>
<feature type="binding site" evidence="14">
    <location>
        <position position="401"/>
    </location>
    <ligand>
        <name>ATP</name>
        <dbReference type="ChEBI" id="CHEBI:30616"/>
    </ligand>
</feature>
<dbReference type="InterPro" id="IPR008271">
    <property type="entry name" value="Ser/Thr_kinase_AS"/>
</dbReference>
<evidence type="ECO:0000259" key="16">
    <source>
        <dbReference type="PROSITE" id="PS50011"/>
    </source>
</evidence>
<reference evidence="18" key="3">
    <citation type="submission" date="2025-08" db="UniProtKB">
        <authorList>
            <consortium name="Ensembl"/>
        </authorList>
    </citation>
    <scope>IDENTIFICATION</scope>
</reference>
<dbReference type="FunFam" id="3.30.200.20:FF:000013">
    <property type="entry name" value="Ribosomal protein S6 kinase"/>
    <property type="match status" value="1"/>
</dbReference>
<comment type="catalytic activity">
    <reaction evidence="11">
        <text>L-threonyl-[protein] + ATP = O-phospho-L-threonyl-[protein] + ADP + H(+)</text>
        <dbReference type="Rhea" id="RHEA:46608"/>
        <dbReference type="Rhea" id="RHEA-COMP:11060"/>
        <dbReference type="Rhea" id="RHEA-COMP:11605"/>
        <dbReference type="ChEBI" id="CHEBI:15378"/>
        <dbReference type="ChEBI" id="CHEBI:30013"/>
        <dbReference type="ChEBI" id="CHEBI:30616"/>
        <dbReference type="ChEBI" id="CHEBI:61977"/>
        <dbReference type="ChEBI" id="CHEBI:456216"/>
        <dbReference type="EC" id="2.7.11.1"/>
    </reaction>
</comment>
<reference evidence="19" key="1">
    <citation type="submission" date="2013-03" db="EMBL/GenBank/DDBJ databases">
        <authorList>
            <person name="Jeffery W."/>
            <person name="Warren W."/>
            <person name="Wilson R.K."/>
        </authorList>
    </citation>
    <scope>NUCLEOTIDE SEQUENCE</scope>
    <source>
        <strain evidence="19">female</strain>
    </source>
</reference>
<feature type="domain" description="Protein kinase" evidence="16">
    <location>
        <begin position="331"/>
        <end position="599"/>
    </location>
</feature>
<name>A0A3B1ISZ2_ASTMX</name>
<dbReference type="GO" id="GO:0005524">
    <property type="term" value="F:ATP binding"/>
    <property type="evidence" value="ECO:0007669"/>
    <property type="project" value="UniProtKB-UniRule"/>
</dbReference>
<organism evidence="18 19">
    <name type="scientific">Astyanax mexicanus</name>
    <name type="common">Blind cave fish</name>
    <name type="synonym">Astyanax fasciatus mexicanus</name>
    <dbReference type="NCBI Taxonomy" id="7994"/>
    <lineage>
        <taxon>Eukaryota</taxon>
        <taxon>Metazoa</taxon>
        <taxon>Chordata</taxon>
        <taxon>Craniata</taxon>
        <taxon>Vertebrata</taxon>
        <taxon>Euteleostomi</taxon>
        <taxon>Actinopterygii</taxon>
        <taxon>Neopterygii</taxon>
        <taxon>Teleostei</taxon>
        <taxon>Ostariophysi</taxon>
        <taxon>Characiformes</taxon>
        <taxon>Characoidei</taxon>
        <taxon>Acestrorhamphidae</taxon>
        <taxon>Acestrorhamphinae</taxon>
        <taxon>Astyanax</taxon>
    </lineage>
</organism>
<dbReference type="InterPro" id="IPR011009">
    <property type="entry name" value="Kinase-like_dom_sf"/>
</dbReference>
<feature type="domain" description="Protein kinase" evidence="16">
    <location>
        <begin position="40"/>
        <end position="299"/>
    </location>
</feature>
<dbReference type="FunFam" id="1.10.510.10:FF:000010">
    <property type="entry name" value="Ribosomal protein S6 kinase"/>
    <property type="match status" value="1"/>
</dbReference>
<dbReference type="Gene3D" id="3.30.200.20">
    <property type="entry name" value="Phosphorylase Kinase, domain 1"/>
    <property type="match status" value="1"/>
</dbReference>
<keyword evidence="19" id="KW-1185">Reference proteome</keyword>
<proteinExistence type="inferred from homology"/>
<dbReference type="CDD" id="cd14091">
    <property type="entry name" value="STKc_RSK_C"/>
    <property type="match status" value="1"/>
</dbReference>
<evidence type="ECO:0000256" key="9">
    <source>
        <dbReference type="ARBA" id="ARBA00022777"/>
    </source>
</evidence>
<dbReference type="PIRSF" id="PIRSF000606">
    <property type="entry name" value="Ribsml_S6_kin_2"/>
    <property type="match status" value="1"/>
</dbReference>
<keyword evidence="10 14" id="KW-0067">ATP-binding</keyword>
<sequence length="659" mass="74290">LMALTSVHWWRPIADDDVIKEINITHVVKEGAEKADPSQFELLKVLGQGSFGKVFLVRKITPPDSNQLYAMKVLRKATLKVRDRVRTKMERNILADVNHPFVVKLHYAFQTEGKLYLILDFLRGGDLFTRLSKEVMFTEEDVKFYLAELALGLDHLHSLGIIYRDLKPENILLDEEGHIKLTDFGLCKEAIDLEKKAYSFCGTVEYMAPEVVNRQGHIHSADWWSFGVLMFEMLTGSLPFQGKDRKETMNLILKARLGMPQFLSAEAQSLLRALFKRNPTNRLGSGADGAEEIKRHAFFFTIDWNKLFRREIKPPFRPAVARPDDTFYFDSEFTSRTPKDSPGVPPSADAHKLFRGFSFVATAMLDDVGGEETVQQPPHPVVQVSGQLVGSRSTNTEYAVKVYDNGKQVYVVTELMRGGELLDRILKQKFFSEREASAVLHTITKTVEYLHSQGVVHRDLKPSNILYVDESGNPESLRICDFGFAKQLRADNGLLMTPCYTANFVAPEVLKRQGYDEGCDIWSLGVLLYTMLAGFTPFANGPEDTPEEILSRIGSGHFTVTGGNWDAVSDSAKELVSKMLHVDPHQRLTAKQVLKHPWIVHRDQLPNSQLQHQDAQLVKGAMAATYSALKSSQPPPELKPIESSFLAQRRVKKLPSTSL</sequence>
<feature type="binding site" evidence="14 15">
    <location>
        <position position="72"/>
    </location>
    <ligand>
        <name>ATP</name>
        <dbReference type="ChEBI" id="CHEBI:30616"/>
    </ligand>
</feature>
<evidence type="ECO:0000256" key="14">
    <source>
        <dbReference type="PIRSR" id="PIRSR000606-51"/>
    </source>
</evidence>
<accession>A0A3B1ISZ2</accession>
<dbReference type="AlphaFoldDB" id="A0A3B1ISZ2"/>
<dbReference type="Bgee" id="ENSAMXG00000031839">
    <property type="expression patterns" value="Expressed in zone of skin and 14 other cell types or tissues"/>
</dbReference>
<evidence type="ECO:0000256" key="8">
    <source>
        <dbReference type="ARBA" id="ARBA00022741"/>
    </source>
</evidence>
<evidence type="ECO:0000256" key="12">
    <source>
        <dbReference type="ARBA" id="ARBA00048679"/>
    </source>
</evidence>
<dbReference type="CDD" id="cd05582">
    <property type="entry name" value="STKc_RSK_N"/>
    <property type="match status" value="1"/>
</dbReference>
<feature type="active site" description="Proton acceptor" evidence="13">
    <location>
        <position position="459"/>
    </location>
</feature>
<evidence type="ECO:0000256" key="10">
    <source>
        <dbReference type="ARBA" id="ARBA00022840"/>
    </source>
</evidence>
<keyword evidence="5" id="KW-0597">Phosphoprotein</keyword>
<keyword evidence="6" id="KW-0808">Transferase</keyword>
<keyword evidence="8 14" id="KW-0547">Nucleotide-binding</keyword>
<evidence type="ECO:0000256" key="2">
    <source>
        <dbReference type="ARBA" id="ARBA00009804"/>
    </source>
</evidence>
<reference evidence="19" key="2">
    <citation type="journal article" date="2014" name="Nat. Commun.">
        <title>The cavefish genome reveals candidate genes for eye loss.</title>
        <authorList>
            <person name="McGaugh S.E."/>
            <person name="Gross J.B."/>
            <person name="Aken B."/>
            <person name="Blin M."/>
            <person name="Borowsky R."/>
            <person name="Chalopin D."/>
            <person name="Hinaux H."/>
            <person name="Jeffery W.R."/>
            <person name="Keene A."/>
            <person name="Ma L."/>
            <person name="Minx P."/>
            <person name="Murphy D."/>
            <person name="O'Quin K.E."/>
            <person name="Retaux S."/>
            <person name="Rohner N."/>
            <person name="Searle S.M."/>
            <person name="Stahl B.A."/>
            <person name="Tabin C."/>
            <person name="Volff J.N."/>
            <person name="Yoshizawa M."/>
            <person name="Warren W.C."/>
        </authorList>
    </citation>
    <scope>NUCLEOTIDE SEQUENCE [LARGE SCALE GENOMIC DNA]</scope>
    <source>
        <strain evidence="19">female</strain>
    </source>
</reference>
<comment type="cofactor">
    <cofactor evidence="1">
        <name>Mg(2+)</name>
        <dbReference type="ChEBI" id="CHEBI:18420"/>
    </cofactor>
</comment>
<dbReference type="GO" id="GO:0004674">
    <property type="term" value="F:protein serine/threonine kinase activity"/>
    <property type="evidence" value="ECO:0007669"/>
    <property type="project" value="UniProtKB-KW"/>
</dbReference>
<reference evidence="18" key="4">
    <citation type="submission" date="2025-09" db="UniProtKB">
        <authorList>
            <consortium name="Ensembl"/>
        </authorList>
    </citation>
    <scope>IDENTIFICATION</scope>
</reference>
<dbReference type="SMART" id="SM00220">
    <property type="entry name" value="S_TKc"/>
    <property type="match status" value="2"/>
</dbReference>
<dbReference type="PROSITE" id="PS50011">
    <property type="entry name" value="PROTEIN_KINASE_DOM"/>
    <property type="match status" value="2"/>
</dbReference>